<dbReference type="Gene3D" id="4.10.280.10">
    <property type="entry name" value="Helix-loop-helix DNA-binding domain"/>
    <property type="match status" value="1"/>
</dbReference>
<dbReference type="PROSITE" id="PS50888">
    <property type="entry name" value="BHLH"/>
    <property type="match status" value="1"/>
</dbReference>
<dbReference type="Proteomes" id="UP001152798">
    <property type="component" value="Chromosome 1"/>
</dbReference>
<dbReference type="PANTHER" id="PTHR19290">
    <property type="entry name" value="BASIC HELIX-LOOP-HELIX PROTEIN NEUROGENIN-RELATED"/>
    <property type="match status" value="1"/>
</dbReference>
<dbReference type="GO" id="GO:0005634">
    <property type="term" value="C:nucleus"/>
    <property type="evidence" value="ECO:0007669"/>
    <property type="project" value="UniProtKB-SubCell"/>
</dbReference>
<dbReference type="FunFam" id="4.10.280.10:FF:000026">
    <property type="entry name" value="Basic helix-loop-helix family, member e23"/>
    <property type="match status" value="1"/>
</dbReference>
<keyword evidence="3" id="KW-0804">Transcription</keyword>
<keyword evidence="8" id="KW-1185">Reference proteome</keyword>
<dbReference type="InterPro" id="IPR011598">
    <property type="entry name" value="bHLH_dom"/>
</dbReference>
<dbReference type="GO" id="GO:0061564">
    <property type="term" value="P:axon development"/>
    <property type="evidence" value="ECO:0007669"/>
    <property type="project" value="TreeGrafter"/>
</dbReference>
<dbReference type="OrthoDB" id="10011855at2759"/>
<feature type="compositionally biased region" description="Polar residues" evidence="5">
    <location>
        <begin position="49"/>
        <end position="58"/>
    </location>
</feature>
<sequence length="196" mass="21074">MLQNLLKVRTLMDGLGYMCSGGGAGGEVAGRRTPLGAVGIGSPYYFPPSSSAVQSDENNPDHQQNHGNRLAVGQASGVSGPGGKAKSRQGKLVRLNINARERRRMHDLNDALDELRSVIPYAHSPSVRKLSKIATLLLAKNYILMQANALDELRRLITYLQAQGPMAIPPGFDLHAAMFPKPPGSPHQSQPESDQS</sequence>
<dbReference type="GO" id="GO:0070888">
    <property type="term" value="F:E-box binding"/>
    <property type="evidence" value="ECO:0007669"/>
    <property type="project" value="TreeGrafter"/>
</dbReference>
<evidence type="ECO:0000313" key="7">
    <source>
        <dbReference type="EMBL" id="CAH1389257.1"/>
    </source>
</evidence>
<dbReference type="GO" id="GO:0046983">
    <property type="term" value="F:protein dimerization activity"/>
    <property type="evidence" value="ECO:0007669"/>
    <property type="project" value="InterPro"/>
</dbReference>
<dbReference type="InterPro" id="IPR036638">
    <property type="entry name" value="HLH_DNA-bd_sf"/>
</dbReference>
<dbReference type="SMART" id="SM00353">
    <property type="entry name" value="HLH"/>
    <property type="match status" value="1"/>
</dbReference>
<accession>A0A9P0DYP4</accession>
<evidence type="ECO:0000256" key="4">
    <source>
        <dbReference type="ARBA" id="ARBA00023242"/>
    </source>
</evidence>
<evidence type="ECO:0000256" key="3">
    <source>
        <dbReference type="ARBA" id="ARBA00023163"/>
    </source>
</evidence>
<evidence type="ECO:0000259" key="6">
    <source>
        <dbReference type="PROSITE" id="PS50888"/>
    </source>
</evidence>
<feature type="region of interest" description="Disordered" evidence="5">
    <location>
        <begin position="49"/>
        <end position="89"/>
    </location>
</feature>
<protein>
    <recommendedName>
        <fullName evidence="6">BHLH domain-containing protein</fullName>
    </recommendedName>
</protein>
<dbReference type="SUPFAM" id="SSF47459">
    <property type="entry name" value="HLH, helix-loop-helix DNA-binding domain"/>
    <property type="match status" value="1"/>
</dbReference>
<organism evidence="7 8">
    <name type="scientific">Nezara viridula</name>
    <name type="common">Southern green stink bug</name>
    <name type="synonym">Cimex viridulus</name>
    <dbReference type="NCBI Taxonomy" id="85310"/>
    <lineage>
        <taxon>Eukaryota</taxon>
        <taxon>Metazoa</taxon>
        <taxon>Ecdysozoa</taxon>
        <taxon>Arthropoda</taxon>
        <taxon>Hexapoda</taxon>
        <taxon>Insecta</taxon>
        <taxon>Pterygota</taxon>
        <taxon>Neoptera</taxon>
        <taxon>Paraneoptera</taxon>
        <taxon>Hemiptera</taxon>
        <taxon>Heteroptera</taxon>
        <taxon>Panheteroptera</taxon>
        <taxon>Pentatomomorpha</taxon>
        <taxon>Pentatomoidea</taxon>
        <taxon>Pentatomidae</taxon>
        <taxon>Pentatominae</taxon>
        <taxon>Nezara</taxon>
    </lineage>
</organism>
<dbReference type="GO" id="GO:0000981">
    <property type="term" value="F:DNA-binding transcription factor activity, RNA polymerase II-specific"/>
    <property type="evidence" value="ECO:0007669"/>
    <property type="project" value="TreeGrafter"/>
</dbReference>
<dbReference type="GO" id="GO:0045944">
    <property type="term" value="P:positive regulation of transcription by RNA polymerase II"/>
    <property type="evidence" value="ECO:0007669"/>
    <property type="project" value="TreeGrafter"/>
</dbReference>
<dbReference type="AlphaFoldDB" id="A0A9P0DYP4"/>
<dbReference type="EMBL" id="OV725077">
    <property type="protein sequence ID" value="CAH1389257.1"/>
    <property type="molecule type" value="Genomic_DNA"/>
</dbReference>
<evidence type="ECO:0000256" key="1">
    <source>
        <dbReference type="ARBA" id="ARBA00004123"/>
    </source>
</evidence>
<dbReference type="Pfam" id="PF00010">
    <property type="entry name" value="HLH"/>
    <property type="match status" value="1"/>
</dbReference>
<evidence type="ECO:0000313" key="8">
    <source>
        <dbReference type="Proteomes" id="UP001152798"/>
    </source>
</evidence>
<evidence type="ECO:0000256" key="2">
    <source>
        <dbReference type="ARBA" id="ARBA00023015"/>
    </source>
</evidence>
<dbReference type="InterPro" id="IPR050359">
    <property type="entry name" value="bHLH_transcription_factors"/>
</dbReference>
<reference evidence="7" key="1">
    <citation type="submission" date="2022-01" db="EMBL/GenBank/DDBJ databases">
        <authorList>
            <person name="King R."/>
        </authorList>
    </citation>
    <scope>NUCLEOTIDE SEQUENCE</scope>
</reference>
<keyword evidence="4" id="KW-0539">Nucleus</keyword>
<keyword evidence="2" id="KW-0805">Transcription regulation</keyword>
<proteinExistence type="predicted"/>
<gene>
    <name evidence="7" type="ORF">NEZAVI_LOCUS696</name>
</gene>
<dbReference type="CDD" id="cd18954">
    <property type="entry name" value="bHLH_TS_bHLHe22_bHLHb5"/>
    <property type="match status" value="1"/>
</dbReference>
<name>A0A9P0DYP4_NEZVI</name>
<dbReference type="PANTHER" id="PTHR19290:SF104">
    <property type="entry name" value="GH17679P"/>
    <property type="match status" value="1"/>
</dbReference>
<evidence type="ECO:0000256" key="5">
    <source>
        <dbReference type="SAM" id="MobiDB-lite"/>
    </source>
</evidence>
<dbReference type="GO" id="GO:0007423">
    <property type="term" value="P:sensory organ development"/>
    <property type="evidence" value="ECO:0007669"/>
    <property type="project" value="TreeGrafter"/>
</dbReference>
<feature type="domain" description="BHLH" evidence="6">
    <location>
        <begin position="92"/>
        <end position="146"/>
    </location>
</feature>
<comment type="subcellular location">
    <subcellularLocation>
        <location evidence="1">Nucleus</location>
    </subcellularLocation>
</comment>